<dbReference type="CDD" id="cd00322">
    <property type="entry name" value="FNR_like"/>
    <property type="match status" value="1"/>
</dbReference>
<sequence>MMGPTPTSSPPPAAELATYTAFKCHTGPWLVSDGNHGLLCSVIATHPRRSAWSCTQRPAIATIWAASVARSLSAWRLLWTREQPAFHLILLAPPSTDTMQHTLMRANSYPAGAACSGRASQRRAQPVTVCSGASRTPQQGIAPMRGSSACGASGRLPAPFSSAAASRPTAAGRRGAVRVQANWGAPVEFQPAKVVSNSPAAAGPLHKVVIDVGAPLAAGYTVPGQFVQVKVGDSKPGFFAIASAPGAHAGSGQLEFLIKGAPGSTAELLCNASAGDPVSVSPVMGKGFALDRLPASTTRAVLLFATGSGISPLRAVIDSGALAGRDVTLYYGTRNPESTAYSELLPQWTAAGVKVVSVYSESKQGYVHDVFEREGLAALPADAASSVGAMLCGHKGMCQAVTALLTAKGVPPEKILLNF</sequence>
<dbReference type="PANTHER" id="PTHR47215">
    <property type="match status" value="1"/>
</dbReference>
<dbReference type="STRING" id="3055.A0A2K3E4N1"/>
<dbReference type="RefSeq" id="XP_001700357.2">
    <property type="nucleotide sequence ID" value="XM_001700305.2"/>
</dbReference>
<feature type="region of interest" description="Disordered" evidence="1">
    <location>
        <begin position="129"/>
        <end position="149"/>
    </location>
</feature>
<dbReference type="Pfam" id="PF00175">
    <property type="entry name" value="NAD_binding_1"/>
    <property type="match status" value="1"/>
</dbReference>
<protein>
    <recommendedName>
        <fullName evidence="2">FAD-binding FR-type domain-containing protein</fullName>
    </recommendedName>
</protein>
<dbReference type="InterPro" id="IPR001433">
    <property type="entry name" value="OxRdtase_FAD/NAD-bd"/>
</dbReference>
<dbReference type="InterPro" id="IPR017927">
    <property type="entry name" value="FAD-bd_FR_type"/>
</dbReference>
<dbReference type="InterPro" id="IPR017938">
    <property type="entry name" value="Riboflavin_synthase-like_b-brl"/>
</dbReference>
<evidence type="ECO:0000313" key="4">
    <source>
        <dbReference type="Proteomes" id="UP000006906"/>
    </source>
</evidence>
<evidence type="ECO:0000256" key="1">
    <source>
        <dbReference type="SAM" id="MobiDB-lite"/>
    </source>
</evidence>
<dbReference type="InParanoid" id="A0A2K3E4N1"/>
<dbReference type="PANTHER" id="PTHR47215:SF1">
    <property type="entry name" value="F9L1.8 PROTEIN"/>
    <property type="match status" value="1"/>
</dbReference>
<keyword evidence="4" id="KW-1185">Reference proteome</keyword>
<dbReference type="FunCoup" id="A0A2K3E4N1">
    <property type="interactions" value="591"/>
</dbReference>
<dbReference type="GO" id="GO:0004324">
    <property type="term" value="F:ferredoxin-NADP+ reductase activity"/>
    <property type="evidence" value="ECO:0000318"/>
    <property type="project" value="GO_Central"/>
</dbReference>
<dbReference type="Gene3D" id="2.40.30.10">
    <property type="entry name" value="Translation factors"/>
    <property type="match status" value="1"/>
</dbReference>
<dbReference type="GeneID" id="5725880"/>
<dbReference type="PaxDb" id="3055-EDO98199"/>
<evidence type="ECO:0000313" key="3">
    <source>
        <dbReference type="EMBL" id="PNW87744.1"/>
    </source>
</evidence>
<dbReference type="Proteomes" id="UP000006906">
    <property type="component" value="Chromosome 1"/>
</dbReference>
<name>A0A2K3E4N1_CHLRE</name>
<dbReference type="InterPro" id="IPR039261">
    <property type="entry name" value="FNR_nucleotide-bd"/>
</dbReference>
<dbReference type="OrthoDB" id="1856718at2759"/>
<dbReference type="EMBL" id="CM008962">
    <property type="protein sequence ID" value="PNW87744.1"/>
    <property type="molecule type" value="Genomic_DNA"/>
</dbReference>
<dbReference type="GO" id="GO:0009507">
    <property type="term" value="C:chloroplast"/>
    <property type="evidence" value="ECO:0000318"/>
    <property type="project" value="GO_Central"/>
</dbReference>
<organism evidence="3 4">
    <name type="scientific">Chlamydomonas reinhardtii</name>
    <name type="common">Chlamydomonas smithii</name>
    <dbReference type="NCBI Taxonomy" id="3055"/>
    <lineage>
        <taxon>Eukaryota</taxon>
        <taxon>Viridiplantae</taxon>
        <taxon>Chlorophyta</taxon>
        <taxon>core chlorophytes</taxon>
        <taxon>Chlorophyceae</taxon>
        <taxon>CS clade</taxon>
        <taxon>Chlamydomonadales</taxon>
        <taxon>Chlamydomonadaceae</taxon>
        <taxon>Chlamydomonas</taxon>
    </lineage>
</organism>
<dbReference type="Gene3D" id="3.40.50.80">
    <property type="entry name" value="Nucleotide-binding domain of ferredoxin-NADP reductase (FNR) module"/>
    <property type="match status" value="1"/>
</dbReference>
<proteinExistence type="predicted"/>
<dbReference type="PROSITE" id="PS51384">
    <property type="entry name" value="FAD_FR"/>
    <property type="match status" value="1"/>
</dbReference>
<accession>A0A2K3E4N1</accession>
<dbReference type="Gramene" id="PNW87744">
    <property type="protein sequence ID" value="PNW87744"/>
    <property type="gene ID" value="CHLRE_01g000350v5"/>
</dbReference>
<dbReference type="ExpressionAtlas" id="A0A2K3E4N1">
    <property type="expression patterns" value="baseline and differential"/>
</dbReference>
<dbReference type="KEGG" id="cre:CHLRE_01g000350v5"/>
<dbReference type="SUPFAM" id="SSF63380">
    <property type="entry name" value="Riboflavin synthase domain-like"/>
    <property type="match status" value="1"/>
</dbReference>
<gene>
    <name evidence="3" type="ORF">CHLRE_01g000350v5</name>
</gene>
<dbReference type="SUPFAM" id="SSF52343">
    <property type="entry name" value="Ferredoxin reductase-like, C-terminal NADP-linked domain"/>
    <property type="match status" value="1"/>
</dbReference>
<dbReference type="AlphaFoldDB" id="A0A2K3E4N1"/>
<evidence type="ECO:0000259" key="2">
    <source>
        <dbReference type="PROSITE" id="PS51384"/>
    </source>
</evidence>
<reference evidence="3 4" key="1">
    <citation type="journal article" date="2007" name="Science">
        <title>The Chlamydomonas genome reveals the evolution of key animal and plant functions.</title>
        <authorList>
            <person name="Merchant S.S."/>
            <person name="Prochnik S.E."/>
            <person name="Vallon O."/>
            <person name="Harris E.H."/>
            <person name="Karpowicz S.J."/>
            <person name="Witman G.B."/>
            <person name="Terry A."/>
            <person name="Salamov A."/>
            <person name="Fritz-Laylin L.K."/>
            <person name="Marechal-Drouard L."/>
            <person name="Marshall W.F."/>
            <person name="Qu L.H."/>
            <person name="Nelson D.R."/>
            <person name="Sanderfoot A.A."/>
            <person name="Spalding M.H."/>
            <person name="Kapitonov V.V."/>
            <person name="Ren Q."/>
            <person name="Ferris P."/>
            <person name="Lindquist E."/>
            <person name="Shapiro H."/>
            <person name="Lucas S.M."/>
            <person name="Grimwood J."/>
            <person name="Schmutz J."/>
            <person name="Cardol P."/>
            <person name="Cerutti H."/>
            <person name="Chanfreau G."/>
            <person name="Chen C.L."/>
            <person name="Cognat V."/>
            <person name="Croft M.T."/>
            <person name="Dent R."/>
            <person name="Dutcher S."/>
            <person name="Fernandez E."/>
            <person name="Fukuzawa H."/>
            <person name="Gonzalez-Ballester D."/>
            <person name="Gonzalez-Halphen D."/>
            <person name="Hallmann A."/>
            <person name="Hanikenne M."/>
            <person name="Hippler M."/>
            <person name="Inwood W."/>
            <person name="Jabbari K."/>
            <person name="Kalanon M."/>
            <person name="Kuras R."/>
            <person name="Lefebvre P.A."/>
            <person name="Lemaire S.D."/>
            <person name="Lobanov A.V."/>
            <person name="Lohr M."/>
            <person name="Manuell A."/>
            <person name="Meier I."/>
            <person name="Mets L."/>
            <person name="Mittag M."/>
            <person name="Mittelmeier T."/>
            <person name="Moroney J.V."/>
            <person name="Moseley J."/>
            <person name="Napoli C."/>
            <person name="Nedelcu A.M."/>
            <person name="Niyogi K."/>
            <person name="Novoselov S.V."/>
            <person name="Paulsen I.T."/>
            <person name="Pazour G."/>
            <person name="Purton S."/>
            <person name="Ral J.P."/>
            <person name="Riano-Pachon D.M."/>
            <person name="Riekhof W."/>
            <person name="Rymarquis L."/>
            <person name="Schroda M."/>
            <person name="Stern D."/>
            <person name="Umen J."/>
            <person name="Willows R."/>
            <person name="Wilson N."/>
            <person name="Zimmer S.L."/>
            <person name="Allmer J."/>
            <person name="Balk J."/>
            <person name="Bisova K."/>
            <person name="Chen C.J."/>
            <person name="Elias M."/>
            <person name="Gendler K."/>
            <person name="Hauser C."/>
            <person name="Lamb M.R."/>
            <person name="Ledford H."/>
            <person name="Long J.C."/>
            <person name="Minagawa J."/>
            <person name="Page M.D."/>
            <person name="Pan J."/>
            <person name="Pootakham W."/>
            <person name="Roje S."/>
            <person name="Rose A."/>
            <person name="Stahlberg E."/>
            <person name="Terauchi A.M."/>
            <person name="Yang P."/>
            <person name="Ball S."/>
            <person name="Bowler C."/>
            <person name="Dieckmann C.L."/>
            <person name="Gladyshev V.N."/>
            <person name="Green P."/>
            <person name="Jorgensen R."/>
            <person name="Mayfield S."/>
            <person name="Mueller-Roeber B."/>
            <person name="Rajamani S."/>
            <person name="Sayre R.T."/>
            <person name="Brokstein P."/>
            <person name="Dubchak I."/>
            <person name="Goodstein D."/>
            <person name="Hornick L."/>
            <person name="Huang Y.W."/>
            <person name="Jhaveri J."/>
            <person name="Luo Y."/>
            <person name="Martinez D."/>
            <person name="Ngau W.C."/>
            <person name="Otillar B."/>
            <person name="Poliakov A."/>
            <person name="Porter A."/>
            <person name="Szajkowski L."/>
            <person name="Werner G."/>
            <person name="Zhou K."/>
            <person name="Grigoriev I.V."/>
            <person name="Rokhsar D.S."/>
            <person name="Grossman A.R."/>
        </authorList>
    </citation>
    <scope>NUCLEOTIDE SEQUENCE [LARGE SCALE GENOMIC DNA]</scope>
    <source>
        <strain evidence="4">CC-503</strain>
    </source>
</reference>
<feature type="domain" description="FAD-binding FR-type" evidence="2">
    <location>
        <begin position="187"/>
        <end position="291"/>
    </location>
</feature>